<feature type="region of interest" description="Disordered" evidence="10">
    <location>
        <begin position="482"/>
        <end position="534"/>
    </location>
</feature>
<sequence length="686" mass="77188">MVGRPSDLTLGDADGNVPSTERKSEEEDYEEEQEEEQNYHFRARWWFAATGFPLIAGTFGPMASAFSILALVGNWREDLGGNDEHTGKGIPDPKWQVIRINAAQLVIALIANLFLLLNMARTVRFSIAQPITICGWWISSFVLIGLCATVSGPMKLPDPTNQEYSQAFYYAIISASLYFLVASLMTVTVMGALAGKYEKNFQLTMSQRTLMLQTISLLAYLEISAVIYSYIEGWSYLDSVYFSNVTLLTIGLGDITPTTHLGRSLFFPFAVGGIIIIGLVIGSIRNLILDTGGEKIGARIIEKERERELKRFLEKGGGQSTETDHHRRRDEFELMRKILHDASRRKRWTALCISGSVWFILWFAGAAVFQTAEKDQGWTYFESVYFAYVCLLTIGYGDFYPTSNSGKPFFVVWSLLAIPSLTILISNMSDTVVKLVNDGTIWIGNATILPGERGMKHAITYPLAKITRGKVFGDSFRATAPGLLGESGRPKMDRNRSSRNNFKKDDPELAAGQRNEEHGKREAQKAKEAEASGYKDFPNTKKDLYVVLIDEIASVTRDLNSSPPREYTFEEWMWYLKLIGEDGDYPQNYSIASSGSTSKEKQKEKGGEGEGMKTEGGDLVARQWNWVDTNSPLMGNQEEPQWVLKRLTRRLQRELRALNSALEEDIKEWKGEGGPKQDRYRCEITQ</sequence>
<feature type="transmembrane region" description="Helical" evidence="11">
    <location>
        <begin position="98"/>
        <end position="119"/>
    </location>
</feature>
<dbReference type="GO" id="GO:0022841">
    <property type="term" value="F:potassium ion leak channel activity"/>
    <property type="evidence" value="ECO:0007669"/>
    <property type="project" value="TreeGrafter"/>
</dbReference>
<evidence type="ECO:0000259" key="12">
    <source>
        <dbReference type="Pfam" id="PF07885"/>
    </source>
</evidence>
<evidence type="ECO:0000256" key="5">
    <source>
        <dbReference type="ARBA" id="ARBA00023065"/>
    </source>
</evidence>
<organism evidence="13 14">
    <name type="scientific">Hyaloscypha variabilis (strain UAMH 11265 / GT02V1 / F)</name>
    <name type="common">Meliniomyces variabilis</name>
    <dbReference type="NCBI Taxonomy" id="1149755"/>
    <lineage>
        <taxon>Eukaryota</taxon>
        <taxon>Fungi</taxon>
        <taxon>Dikarya</taxon>
        <taxon>Ascomycota</taxon>
        <taxon>Pezizomycotina</taxon>
        <taxon>Leotiomycetes</taxon>
        <taxon>Helotiales</taxon>
        <taxon>Hyaloscyphaceae</taxon>
        <taxon>Hyaloscypha</taxon>
        <taxon>Hyaloscypha variabilis</taxon>
    </lineage>
</organism>
<evidence type="ECO:0000313" key="14">
    <source>
        <dbReference type="Proteomes" id="UP000235786"/>
    </source>
</evidence>
<dbReference type="PANTHER" id="PTHR11003">
    <property type="entry name" value="POTASSIUM CHANNEL, SUBFAMILY K"/>
    <property type="match status" value="1"/>
</dbReference>
<gene>
    <name evidence="13" type="ORF">L207DRAFT_638831</name>
</gene>
<feature type="compositionally biased region" description="Basic and acidic residues" evidence="10">
    <location>
        <begin position="598"/>
        <end position="615"/>
    </location>
</feature>
<dbReference type="OrthoDB" id="297496at2759"/>
<feature type="transmembrane region" description="Helical" evidence="11">
    <location>
        <begin position="378"/>
        <end position="397"/>
    </location>
</feature>
<protein>
    <submittedName>
        <fullName evidence="13">Voltage-gated potassium channel</fullName>
    </submittedName>
</protein>
<feature type="compositionally biased region" description="Basic and acidic residues" evidence="10">
    <location>
        <begin position="514"/>
        <end position="530"/>
    </location>
</feature>
<dbReference type="GO" id="GO:0015271">
    <property type="term" value="F:outward rectifier potassium channel activity"/>
    <property type="evidence" value="ECO:0007669"/>
    <property type="project" value="TreeGrafter"/>
</dbReference>
<evidence type="ECO:0000256" key="4">
    <source>
        <dbReference type="ARBA" id="ARBA00022989"/>
    </source>
</evidence>
<dbReference type="Pfam" id="PF07885">
    <property type="entry name" value="Ion_trans_2"/>
    <property type="match status" value="2"/>
</dbReference>
<feature type="transmembrane region" description="Helical" evidence="11">
    <location>
        <begin position="131"/>
        <end position="152"/>
    </location>
</feature>
<dbReference type="SUPFAM" id="SSF81324">
    <property type="entry name" value="Voltage-gated potassium channels"/>
    <property type="match status" value="2"/>
</dbReference>
<dbReference type="AlphaFoldDB" id="A0A2J6R724"/>
<evidence type="ECO:0000256" key="8">
    <source>
        <dbReference type="RuleBase" id="RU003857"/>
    </source>
</evidence>
<reference evidence="13 14" key="1">
    <citation type="submission" date="2016-04" db="EMBL/GenBank/DDBJ databases">
        <title>A degradative enzymes factory behind the ericoid mycorrhizal symbiosis.</title>
        <authorList>
            <consortium name="DOE Joint Genome Institute"/>
            <person name="Martino E."/>
            <person name="Morin E."/>
            <person name="Grelet G."/>
            <person name="Kuo A."/>
            <person name="Kohler A."/>
            <person name="Daghino S."/>
            <person name="Barry K."/>
            <person name="Choi C."/>
            <person name="Cichocki N."/>
            <person name="Clum A."/>
            <person name="Copeland A."/>
            <person name="Hainaut M."/>
            <person name="Haridas S."/>
            <person name="Labutti K."/>
            <person name="Lindquist E."/>
            <person name="Lipzen A."/>
            <person name="Khouja H.-R."/>
            <person name="Murat C."/>
            <person name="Ohm R."/>
            <person name="Olson A."/>
            <person name="Spatafora J."/>
            <person name="Veneault-Fourrey C."/>
            <person name="Henrissat B."/>
            <person name="Grigoriev I."/>
            <person name="Martin F."/>
            <person name="Perotto S."/>
        </authorList>
    </citation>
    <scope>NUCLEOTIDE SEQUENCE [LARGE SCALE GENOMIC DNA]</scope>
    <source>
        <strain evidence="13 14">F</strain>
    </source>
</reference>
<proteinExistence type="inferred from homology"/>
<dbReference type="InterPro" id="IPR003280">
    <property type="entry name" value="2pore_dom_K_chnl"/>
</dbReference>
<keyword evidence="5 8" id="KW-0406">Ion transport</keyword>
<dbReference type="GO" id="GO:0005886">
    <property type="term" value="C:plasma membrane"/>
    <property type="evidence" value="ECO:0007669"/>
    <property type="project" value="TreeGrafter"/>
</dbReference>
<feature type="transmembrane region" description="Helical" evidence="11">
    <location>
        <begin position="210"/>
        <end position="231"/>
    </location>
</feature>
<feature type="region of interest" description="Disordered" evidence="10">
    <location>
        <begin position="589"/>
        <end position="615"/>
    </location>
</feature>
<accession>A0A2J6R724</accession>
<dbReference type="FunFam" id="1.10.287.70:FF:000198">
    <property type="entry name" value="TOK2 potassium channel"/>
    <property type="match status" value="1"/>
</dbReference>
<keyword evidence="9" id="KW-0175">Coiled coil</keyword>
<dbReference type="GO" id="GO:0030322">
    <property type="term" value="P:stabilization of membrane potential"/>
    <property type="evidence" value="ECO:0007669"/>
    <property type="project" value="TreeGrafter"/>
</dbReference>
<feature type="domain" description="Potassium channel" evidence="12">
    <location>
        <begin position="358"/>
        <end position="433"/>
    </location>
</feature>
<dbReference type="PANTHER" id="PTHR11003:SF301">
    <property type="entry name" value="POTASSIUM CHANNEL PROTEIN"/>
    <property type="match status" value="1"/>
</dbReference>
<feature type="transmembrane region" description="Helical" evidence="11">
    <location>
        <begin position="265"/>
        <end position="288"/>
    </location>
</feature>
<dbReference type="EMBL" id="KZ613954">
    <property type="protein sequence ID" value="PMD34308.1"/>
    <property type="molecule type" value="Genomic_DNA"/>
</dbReference>
<keyword evidence="7 8" id="KW-0407">Ion channel</keyword>
<keyword evidence="6 11" id="KW-0472">Membrane</keyword>
<feature type="transmembrane region" description="Helical" evidence="11">
    <location>
        <begin position="167"/>
        <end position="189"/>
    </location>
</feature>
<evidence type="ECO:0000256" key="6">
    <source>
        <dbReference type="ARBA" id="ARBA00023136"/>
    </source>
</evidence>
<evidence type="ECO:0000256" key="3">
    <source>
        <dbReference type="ARBA" id="ARBA00022692"/>
    </source>
</evidence>
<feature type="transmembrane region" description="Helical" evidence="11">
    <location>
        <begin position="409"/>
        <end position="428"/>
    </location>
</feature>
<name>A0A2J6R724_HYAVF</name>
<comment type="similarity">
    <text evidence="8">Belongs to the two pore domain potassium channel (TC 1.A.1.8) family.</text>
</comment>
<keyword evidence="3 8" id="KW-0812">Transmembrane</keyword>
<feature type="transmembrane region" description="Helical" evidence="11">
    <location>
        <begin position="348"/>
        <end position="372"/>
    </location>
</feature>
<evidence type="ECO:0000256" key="11">
    <source>
        <dbReference type="SAM" id="Phobius"/>
    </source>
</evidence>
<feature type="region of interest" description="Disordered" evidence="10">
    <location>
        <begin position="1"/>
        <end position="34"/>
    </location>
</feature>
<evidence type="ECO:0000256" key="10">
    <source>
        <dbReference type="SAM" id="MobiDB-lite"/>
    </source>
</evidence>
<dbReference type="Proteomes" id="UP000235786">
    <property type="component" value="Unassembled WGS sequence"/>
</dbReference>
<evidence type="ECO:0000256" key="7">
    <source>
        <dbReference type="ARBA" id="ARBA00023303"/>
    </source>
</evidence>
<dbReference type="Gene3D" id="1.10.287.70">
    <property type="match status" value="2"/>
</dbReference>
<dbReference type="STRING" id="1149755.A0A2J6R724"/>
<keyword evidence="14" id="KW-1185">Reference proteome</keyword>
<feature type="transmembrane region" description="Helical" evidence="11">
    <location>
        <begin position="45"/>
        <end position="72"/>
    </location>
</feature>
<feature type="compositionally biased region" description="Basic and acidic residues" evidence="10">
    <location>
        <begin position="488"/>
        <end position="507"/>
    </location>
</feature>
<evidence type="ECO:0000256" key="2">
    <source>
        <dbReference type="ARBA" id="ARBA00022448"/>
    </source>
</evidence>
<keyword evidence="4 11" id="KW-1133">Transmembrane helix</keyword>
<keyword evidence="2 8" id="KW-0813">Transport</keyword>
<evidence type="ECO:0000256" key="1">
    <source>
        <dbReference type="ARBA" id="ARBA00004141"/>
    </source>
</evidence>
<evidence type="ECO:0000256" key="9">
    <source>
        <dbReference type="SAM" id="Coils"/>
    </source>
</evidence>
<feature type="domain" description="Potassium channel" evidence="12">
    <location>
        <begin position="217"/>
        <end position="288"/>
    </location>
</feature>
<comment type="subcellular location">
    <subcellularLocation>
        <location evidence="1">Membrane</location>
        <topology evidence="1">Multi-pass membrane protein</topology>
    </subcellularLocation>
</comment>
<dbReference type="PRINTS" id="PR01333">
    <property type="entry name" value="2POREKCHANEL"/>
</dbReference>
<feature type="coiled-coil region" evidence="9">
    <location>
        <begin position="644"/>
        <end position="672"/>
    </location>
</feature>
<dbReference type="InterPro" id="IPR013099">
    <property type="entry name" value="K_chnl_dom"/>
</dbReference>
<evidence type="ECO:0000313" key="13">
    <source>
        <dbReference type="EMBL" id="PMD34308.1"/>
    </source>
</evidence>